<protein>
    <submittedName>
        <fullName evidence="1">Uncharacterized protein</fullName>
    </submittedName>
</protein>
<evidence type="ECO:0000313" key="2">
    <source>
        <dbReference type="Proteomes" id="UP000533017"/>
    </source>
</evidence>
<sequence>MERFAPEPSIVVRDVILGCPFSAWPHRVDADDRH</sequence>
<comment type="caution">
    <text evidence="1">The sequence shown here is derived from an EMBL/GenBank/DDBJ whole genome shotgun (WGS) entry which is preliminary data.</text>
</comment>
<name>A0ABX2SBX3_9ACTN</name>
<gene>
    <name evidence="1" type="ORF">FHR37_005570</name>
</gene>
<keyword evidence="2" id="KW-1185">Reference proteome</keyword>
<proteinExistence type="predicted"/>
<evidence type="ECO:0000313" key="1">
    <source>
        <dbReference type="EMBL" id="NYH86719.1"/>
    </source>
</evidence>
<dbReference type="EMBL" id="JACBZA010000001">
    <property type="protein sequence ID" value="NYH86719.1"/>
    <property type="molecule type" value="Genomic_DNA"/>
</dbReference>
<organism evidence="1 2">
    <name type="scientific">Actinopolymorpha cephalotaxi</name>
    <dbReference type="NCBI Taxonomy" id="504797"/>
    <lineage>
        <taxon>Bacteria</taxon>
        <taxon>Bacillati</taxon>
        <taxon>Actinomycetota</taxon>
        <taxon>Actinomycetes</taxon>
        <taxon>Propionibacteriales</taxon>
        <taxon>Actinopolymorphaceae</taxon>
        <taxon>Actinopolymorpha</taxon>
    </lineage>
</organism>
<reference evidence="1 2" key="1">
    <citation type="submission" date="2020-07" db="EMBL/GenBank/DDBJ databases">
        <title>Sequencing the genomes of 1000 actinobacteria strains.</title>
        <authorList>
            <person name="Klenk H.-P."/>
        </authorList>
    </citation>
    <scope>NUCLEOTIDE SEQUENCE [LARGE SCALE GENOMIC DNA]</scope>
    <source>
        <strain evidence="1 2">DSM 45117</strain>
    </source>
</reference>
<accession>A0ABX2SBX3</accession>
<dbReference type="Proteomes" id="UP000533017">
    <property type="component" value="Unassembled WGS sequence"/>
</dbReference>